<dbReference type="SUPFAM" id="SSF48019">
    <property type="entry name" value="post-AAA+ oligomerization domain-like"/>
    <property type="match status" value="1"/>
</dbReference>
<accession>A0AAV6W7L0</accession>
<dbReference type="PANTHER" id="PTHR11669:SF52">
    <property type="entry name" value="OS10G0574500 PROTEIN"/>
    <property type="match status" value="1"/>
</dbReference>
<comment type="caution">
    <text evidence="2">The sequence shown here is derived from an EMBL/GenBank/DDBJ whole genome shotgun (WGS) entry which is preliminary data.</text>
</comment>
<feature type="compositionally biased region" description="Polar residues" evidence="1">
    <location>
        <begin position="106"/>
        <end position="124"/>
    </location>
</feature>
<feature type="compositionally biased region" description="Polar residues" evidence="1">
    <location>
        <begin position="35"/>
        <end position="48"/>
    </location>
</feature>
<keyword evidence="3" id="KW-1185">Reference proteome</keyword>
<feature type="region of interest" description="Disordered" evidence="1">
    <location>
        <begin position="105"/>
        <end position="124"/>
    </location>
</feature>
<evidence type="ECO:0000313" key="3">
    <source>
        <dbReference type="Proteomes" id="UP000826271"/>
    </source>
</evidence>
<feature type="compositionally biased region" description="Low complexity" evidence="1">
    <location>
        <begin position="141"/>
        <end position="158"/>
    </location>
</feature>
<gene>
    <name evidence="2" type="ORF">BUALT_BualtUnG0024000</name>
</gene>
<reference evidence="2" key="1">
    <citation type="submission" date="2019-10" db="EMBL/GenBank/DDBJ databases">
        <authorList>
            <person name="Zhang R."/>
            <person name="Pan Y."/>
            <person name="Wang J."/>
            <person name="Ma R."/>
            <person name="Yu S."/>
        </authorList>
    </citation>
    <scope>NUCLEOTIDE SEQUENCE</scope>
    <source>
        <strain evidence="2">LA-IB0</strain>
        <tissue evidence="2">Leaf</tissue>
    </source>
</reference>
<dbReference type="GO" id="GO:0006261">
    <property type="term" value="P:DNA-templated DNA replication"/>
    <property type="evidence" value="ECO:0007669"/>
    <property type="project" value="TreeGrafter"/>
</dbReference>
<dbReference type="Pfam" id="PF21960">
    <property type="entry name" value="RCF1-5-like_lid"/>
    <property type="match status" value="1"/>
</dbReference>
<dbReference type="GO" id="GO:0003677">
    <property type="term" value="F:DNA binding"/>
    <property type="evidence" value="ECO:0007669"/>
    <property type="project" value="InterPro"/>
</dbReference>
<sequence>MPSPAIPRSKSAPDITSPHSPSDSIIPDSTKSIRSTRSTGSPITSWPQKFNDYIKGKSKNSSNLTEESLEEFNRRNSIVEARHNSSSPYYKGLTDFSLVINREKLSGSSPGRESHATSFVSSGSRTSFVVKVQEWGSSCFTSKTSEKGSSTSGSTWTKSSHESRFFTSHSSSSSKTTETGVAVTKIRTKTKKHESEIERRKVTFFSRENEDSILPSITEKPLRERDTVLQPMQPVPPPTASPPESLPYPLPQITPPLPSLPPPSPPQTPPPSPPQSVQAPTTTITTTTQSAGPREVIDECKKISTRENERIYVWADNYRPFRLDDFLCNSKTALWLQSMVRSWRDKEEECGHFIFEGNPGVGKRTMIWALLREAFGKHKVQAREECKKFYLKGEAVSSILVNLMVSSQHIEINLSELKGYEKHVIVELIKEENEKNSNTDSACSQENCRAIILYEADKLSTDALSYIKWMLEKFKGCNKVFFCCSDASKLAPVKSLCKFVQLLEPSNEEILQVLAFIAREEGIHLPQHLANKIAHNSKNNLRQAIRSLEATWHFNGCSSSFNEDQEIKTGWEDEIANIARSVLEEQSPKQLFIIRGELQNLIEHNVAPEFIFQAIKDELKKILPQQLQPQFDNLYEEYQKNHGIKKYLTSPHQLEELDKRQNDQRRNVQQFMRIEGKICIHHMNDVTRKKKW</sequence>
<feature type="compositionally biased region" description="Low complexity" evidence="1">
    <location>
        <begin position="13"/>
        <end position="33"/>
    </location>
</feature>
<feature type="compositionally biased region" description="Low complexity" evidence="1">
    <location>
        <begin position="275"/>
        <end position="288"/>
    </location>
</feature>
<dbReference type="GO" id="GO:0005663">
    <property type="term" value="C:DNA replication factor C complex"/>
    <property type="evidence" value="ECO:0007669"/>
    <property type="project" value="TreeGrafter"/>
</dbReference>
<dbReference type="Gene3D" id="1.20.272.10">
    <property type="match status" value="1"/>
</dbReference>
<feature type="region of interest" description="Disordered" evidence="1">
    <location>
        <begin position="1"/>
        <end position="72"/>
    </location>
</feature>
<feature type="compositionally biased region" description="Pro residues" evidence="1">
    <location>
        <begin position="233"/>
        <end position="274"/>
    </location>
</feature>
<evidence type="ECO:0000256" key="1">
    <source>
        <dbReference type="SAM" id="MobiDB-lite"/>
    </source>
</evidence>
<dbReference type="FunFam" id="1.10.8.60:FF:000030">
    <property type="entry name" value="replication factor C subunit 3"/>
    <property type="match status" value="1"/>
</dbReference>
<dbReference type="GO" id="GO:0003689">
    <property type="term" value="F:DNA clamp loader activity"/>
    <property type="evidence" value="ECO:0007669"/>
    <property type="project" value="TreeGrafter"/>
</dbReference>
<dbReference type="Gene3D" id="3.40.50.300">
    <property type="entry name" value="P-loop containing nucleotide triphosphate hydrolases"/>
    <property type="match status" value="1"/>
</dbReference>
<dbReference type="InterPro" id="IPR008921">
    <property type="entry name" value="DNA_pol3_clamp-load_cplx_C"/>
</dbReference>
<dbReference type="InterPro" id="IPR050238">
    <property type="entry name" value="DNA_Rep/Repair_Clamp_Loader"/>
</dbReference>
<name>A0AAV6W7L0_9LAMI</name>
<dbReference type="GO" id="GO:0006281">
    <property type="term" value="P:DNA repair"/>
    <property type="evidence" value="ECO:0007669"/>
    <property type="project" value="TreeGrafter"/>
</dbReference>
<dbReference type="GO" id="GO:0005634">
    <property type="term" value="C:nucleus"/>
    <property type="evidence" value="ECO:0007669"/>
    <property type="project" value="TreeGrafter"/>
</dbReference>
<evidence type="ECO:0008006" key="4">
    <source>
        <dbReference type="Google" id="ProtNLM"/>
    </source>
</evidence>
<organism evidence="2 3">
    <name type="scientific">Buddleja alternifolia</name>
    <dbReference type="NCBI Taxonomy" id="168488"/>
    <lineage>
        <taxon>Eukaryota</taxon>
        <taxon>Viridiplantae</taxon>
        <taxon>Streptophyta</taxon>
        <taxon>Embryophyta</taxon>
        <taxon>Tracheophyta</taxon>
        <taxon>Spermatophyta</taxon>
        <taxon>Magnoliopsida</taxon>
        <taxon>eudicotyledons</taxon>
        <taxon>Gunneridae</taxon>
        <taxon>Pentapetalae</taxon>
        <taxon>asterids</taxon>
        <taxon>lamiids</taxon>
        <taxon>Lamiales</taxon>
        <taxon>Scrophulariaceae</taxon>
        <taxon>Buddlejeae</taxon>
        <taxon>Buddleja</taxon>
    </lineage>
</organism>
<dbReference type="PANTHER" id="PTHR11669">
    <property type="entry name" value="REPLICATION FACTOR C / DNA POLYMERASE III GAMMA-TAU SUBUNIT"/>
    <property type="match status" value="1"/>
</dbReference>
<dbReference type="SUPFAM" id="SSF52540">
    <property type="entry name" value="P-loop containing nucleoside triphosphate hydrolases"/>
    <property type="match status" value="1"/>
</dbReference>
<dbReference type="EMBL" id="WHWC01000189">
    <property type="protein sequence ID" value="KAG8362920.1"/>
    <property type="molecule type" value="Genomic_DNA"/>
</dbReference>
<dbReference type="AlphaFoldDB" id="A0AAV6W7L0"/>
<feature type="compositionally biased region" description="Low complexity" evidence="1">
    <location>
        <begin position="165"/>
        <end position="179"/>
    </location>
</feature>
<dbReference type="InterPro" id="IPR027417">
    <property type="entry name" value="P-loop_NTPase"/>
</dbReference>
<dbReference type="Gene3D" id="1.10.8.60">
    <property type="match status" value="1"/>
</dbReference>
<feature type="region of interest" description="Disordered" evidence="1">
    <location>
        <begin position="140"/>
        <end position="292"/>
    </location>
</feature>
<dbReference type="Proteomes" id="UP000826271">
    <property type="component" value="Unassembled WGS sequence"/>
</dbReference>
<evidence type="ECO:0000313" key="2">
    <source>
        <dbReference type="EMBL" id="KAG8362920.1"/>
    </source>
</evidence>
<proteinExistence type="predicted"/>
<protein>
    <recommendedName>
        <fullName evidence="4">Replication factor C subunit 3</fullName>
    </recommendedName>
</protein>